<comment type="caution">
    <text evidence="2">The sequence shown here is derived from an EMBL/GenBank/DDBJ whole genome shotgun (WGS) entry which is preliminary data.</text>
</comment>
<dbReference type="GO" id="GO:0008270">
    <property type="term" value="F:zinc ion binding"/>
    <property type="evidence" value="ECO:0007669"/>
    <property type="project" value="InterPro"/>
</dbReference>
<dbReference type="InterPro" id="IPR025558">
    <property type="entry name" value="DUF4283"/>
</dbReference>
<dbReference type="EMBL" id="BKCJ010307630">
    <property type="protein sequence ID" value="GEZ66793.1"/>
    <property type="molecule type" value="Genomic_DNA"/>
</dbReference>
<dbReference type="PANTHER" id="PTHR31286:SF99">
    <property type="entry name" value="DUF4283 DOMAIN-CONTAINING PROTEIN"/>
    <property type="match status" value="1"/>
</dbReference>
<dbReference type="GO" id="GO:0003676">
    <property type="term" value="F:nucleic acid binding"/>
    <property type="evidence" value="ECO:0007669"/>
    <property type="project" value="InterPro"/>
</dbReference>
<dbReference type="PANTHER" id="PTHR31286">
    <property type="entry name" value="GLYCINE-RICH CELL WALL STRUCTURAL PROTEIN 1.8-LIKE"/>
    <property type="match status" value="1"/>
</dbReference>
<evidence type="ECO:0000259" key="1">
    <source>
        <dbReference type="Pfam" id="PF14111"/>
    </source>
</evidence>
<feature type="non-terminal residue" evidence="2">
    <location>
        <position position="1"/>
    </location>
</feature>
<feature type="domain" description="DUF4283" evidence="1">
    <location>
        <begin position="31"/>
        <end position="104"/>
    </location>
</feature>
<dbReference type="SUPFAM" id="SSF57756">
    <property type="entry name" value="Retrovirus zinc finger-like domains"/>
    <property type="match status" value="1"/>
</dbReference>
<sequence>VRWMRPLDMQVTLHDKRIVMQVTLHYEFKQKFPRKKWIAFLVVEYFVRNNWAKYGLTRVMMNSKGLFFFMFDSIKGLDHVLENGPCMICNNLIILSKWTMNTRPCKEDLSLISVWVKIHDVLIQVFSEDGISLISSQIGNPVMLDSFTSSMCIESWGRSSFACCLIEIKVDGPLQDIVTMGIPLPKGRGFIKGTVYIEYEWKPPRCEQCKKFGHMDDQCPKKVATTLNVVDNNRF</sequence>
<organism evidence="2">
    <name type="scientific">Tanacetum cinerariifolium</name>
    <name type="common">Dalmatian daisy</name>
    <name type="synonym">Chrysanthemum cinerariifolium</name>
    <dbReference type="NCBI Taxonomy" id="118510"/>
    <lineage>
        <taxon>Eukaryota</taxon>
        <taxon>Viridiplantae</taxon>
        <taxon>Streptophyta</taxon>
        <taxon>Embryophyta</taxon>
        <taxon>Tracheophyta</taxon>
        <taxon>Spermatophyta</taxon>
        <taxon>Magnoliopsida</taxon>
        <taxon>eudicotyledons</taxon>
        <taxon>Gunneridae</taxon>
        <taxon>Pentapetalae</taxon>
        <taxon>asterids</taxon>
        <taxon>campanulids</taxon>
        <taxon>Asterales</taxon>
        <taxon>Asteraceae</taxon>
        <taxon>Asteroideae</taxon>
        <taxon>Anthemideae</taxon>
        <taxon>Anthemidinae</taxon>
        <taxon>Tanacetum</taxon>
    </lineage>
</organism>
<name>A0A699IHK4_TANCI</name>
<protein>
    <submittedName>
        <fullName evidence="2">Zinc knuckle CX2CX4HX4C</fullName>
    </submittedName>
</protein>
<evidence type="ECO:0000313" key="2">
    <source>
        <dbReference type="EMBL" id="GEZ66793.1"/>
    </source>
</evidence>
<dbReference type="AlphaFoldDB" id="A0A699IHK4"/>
<reference evidence="2" key="1">
    <citation type="journal article" date="2019" name="Sci. Rep.">
        <title>Draft genome of Tanacetum cinerariifolium, the natural source of mosquito coil.</title>
        <authorList>
            <person name="Yamashiro T."/>
            <person name="Shiraishi A."/>
            <person name="Satake H."/>
            <person name="Nakayama K."/>
        </authorList>
    </citation>
    <scope>NUCLEOTIDE SEQUENCE</scope>
</reference>
<dbReference type="InterPro" id="IPR036875">
    <property type="entry name" value="Znf_CCHC_sf"/>
</dbReference>
<dbReference type="Pfam" id="PF14111">
    <property type="entry name" value="DUF4283"/>
    <property type="match status" value="1"/>
</dbReference>
<dbReference type="InterPro" id="IPR040256">
    <property type="entry name" value="At4g02000-like"/>
</dbReference>
<accession>A0A699IHK4</accession>
<gene>
    <name evidence="2" type="ORF">Tci_538766</name>
</gene>
<proteinExistence type="predicted"/>